<sequence length="86" mass="9543">MFTPEKSHGRSKGTRCTQNAEPSYTYTGEQNVGIKDDHPIKGGVTFKDLAIGLLSLAHEFADFHNRSEAPSEEWVDSSSQDLDYVP</sequence>
<keyword evidence="3" id="KW-1185">Reference proteome</keyword>
<name>A0A061E6Q7_THECC</name>
<accession>A0A061E6Q7</accession>
<gene>
    <name evidence="2" type="ORF">TCM_009449</name>
</gene>
<evidence type="ECO:0000313" key="2">
    <source>
        <dbReference type="EMBL" id="EOY00052.1"/>
    </source>
</evidence>
<feature type="region of interest" description="Disordered" evidence="1">
    <location>
        <begin position="66"/>
        <end position="86"/>
    </location>
</feature>
<protein>
    <submittedName>
        <fullName evidence="2">Uncharacterized protein</fullName>
    </submittedName>
</protein>
<proteinExistence type="predicted"/>
<dbReference type="AlphaFoldDB" id="A0A061E6Q7"/>
<dbReference type="Proteomes" id="UP000026915">
    <property type="component" value="Chromosome 2"/>
</dbReference>
<feature type="compositionally biased region" description="Polar residues" evidence="1">
    <location>
        <begin position="76"/>
        <end position="86"/>
    </location>
</feature>
<organism evidence="2 3">
    <name type="scientific">Theobroma cacao</name>
    <name type="common">Cacao</name>
    <name type="synonym">Cocoa</name>
    <dbReference type="NCBI Taxonomy" id="3641"/>
    <lineage>
        <taxon>Eukaryota</taxon>
        <taxon>Viridiplantae</taxon>
        <taxon>Streptophyta</taxon>
        <taxon>Embryophyta</taxon>
        <taxon>Tracheophyta</taxon>
        <taxon>Spermatophyta</taxon>
        <taxon>Magnoliopsida</taxon>
        <taxon>eudicotyledons</taxon>
        <taxon>Gunneridae</taxon>
        <taxon>Pentapetalae</taxon>
        <taxon>rosids</taxon>
        <taxon>malvids</taxon>
        <taxon>Malvales</taxon>
        <taxon>Malvaceae</taxon>
        <taxon>Byttnerioideae</taxon>
        <taxon>Theobroma</taxon>
    </lineage>
</organism>
<evidence type="ECO:0000313" key="3">
    <source>
        <dbReference type="Proteomes" id="UP000026915"/>
    </source>
</evidence>
<dbReference type="InParanoid" id="A0A061E6Q7"/>
<feature type="region of interest" description="Disordered" evidence="1">
    <location>
        <begin position="1"/>
        <end position="32"/>
    </location>
</feature>
<dbReference type="Gramene" id="EOY00052">
    <property type="protein sequence ID" value="EOY00052"/>
    <property type="gene ID" value="TCM_009449"/>
</dbReference>
<evidence type="ECO:0000256" key="1">
    <source>
        <dbReference type="SAM" id="MobiDB-lite"/>
    </source>
</evidence>
<reference evidence="2 3" key="1">
    <citation type="journal article" date="2013" name="Genome Biol.">
        <title>The genome sequence of the most widely cultivated cacao type and its use to identify candidate genes regulating pod color.</title>
        <authorList>
            <person name="Motamayor J.C."/>
            <person name="Mockaitis K."/>
            <person name="Schmutz J."/>
            <person name="Haiminen N."/>
            <person name="Iii D.L."/>
            <person name="Cornejo O."/>
            <person name="Findley S.D."/>
            <person name="Zheng P."/>
            <person name="Utro F."/>
            <person name="Royaert S."/>
            <person name="Saski C."/>
            <person name="Jenkins J."/>
            <person name="Podicheti R."/>
            <person name="Zhao M."/>
            <person name="Scheffler B.E."/>
            <person name="Stack J.C."/>
            <person name="Feltus F.A."/>
            <person name="Mustiga G.M."/>
            <person name="Amores F."/>
            <person name="Phillips W."/>
            <person name="Marelli J.P."/>
            <person name="May G.D."/>
            <person name="Shapiro H."/>
            <person name="Ma J."/>
            <person name="Bustamante C.D."/>
            <person name="Schnell R.J."/>
            <person name="Main D."/>
            <person name="Gilbert D."/>
            <person name="Parida L."/>
            <person name="Kuhn D.N."/>
        </authorList>
    </citation>
    <scope>NUCLEOTIDE SEQUENCE [LARGE SCALE GENOMIC DNA]</scope>
    <source>
        <strain evidence="3">cv. Matina 1-6</strain>
    </source>
</reference>
<feature type="compositionally biased region" description="Polar residues" evidence="1">
    <location>
        <begin position="14"/>
        <end position="30"/>
    </location>
</feature>
<dbReference type="EMBL" id="CM001880">
    <property type="protein sequence ID" value="EOY00052.1"/>
    <property type="molecule type" value="Genomic_DNA"/>
</dbReference>
<dbReference type="HOGENOM" id="CLU_2502449_0_0_1"/>